<feature type="region of interest" description="Disordered" evidence="1">
    <location>
        <begin position="278"/>
        <end position="490"/>
    </location>
</feature>
<protein>
    <submittedName>
        <fullName evidence="2">Uncharacterized protein</fullName>
    </submittedName>
</protein>
<feature type="region of interest" description="Disordered" evidence="1">
    <location>
        <begin position="224"/>
        <end position="261"/>
    </location>
</feature>
<feature type="compositionally biased region" description="Basic and acidic residues" evidence="1">
    <location>
        <begin position="620"/>
        <end position="632"/>
    </location>
</feature>
<organism evidence="2 3">
    <name type="scientific">Lyophyllum shimeji</name>
    <name type="common">Hon-shimeji</name>
    <name type="synonym">Tricholoma shimeji</name>
    <dbReference type="NCBI Taxonomy" id="47721"/>
    <lineage>
        <taxon>Eukaryota</taxon>
        <taxon>Fungi</taxon>
        <taxon>Dikarya</taxon>
        <taxon>Basidiomycota</taxon>
        <taxon>Agaricomycotina</taxon>
        <taxon>Agaricomycetes</taxon>
        <taxon>Agaricomycetidae</taxon>
        <taxon>Agaricales</taxon>
        <taxon>Tricholomatineae</taxon>
        <taxon>Lyophyllaceae</taxon>
        <taxon>Lyophyllum</taxon>
    </lineage>
</organism>
<dbReference type="Proteomes" id="UP001063166">
    <property type="component" value="Unassembled WGS sequence"/>
</dbReference>
<feature type="compositionally biased region" description="Polar residues" evidence="1">
    <location>
        <begin position="704"/>
        <end position="713"/>
    </location>
</feature>
<feature type="compositionally biased region" description="Polar residues" evidence="1">
    <location>
        <begin position="470"/>
        <end position="479"/>
    </location>
</feature>
<dbReference type="OrthoDB" id="2450055at2759"/>
<feature type="compositionally biased region" description="Polar residues" evidence="1">
    <location>
        <begin position="313"/>
        <end position="325"/>
    </location>
</feature>
<evidence type="ECO:0000313" key="2">
    <source>
        <dbReference type="EMBL" id="GLB40409.1"/>
    </source>
</evidence>
<keyword evidence="3" id="KW-1185">Reference proteome</keyword>
<reference evidence="2" key="1">
    <citation type="submission" date="2022-07" db="EMBL/GenBank/DDBJ databases">
        <title>The genome of Lyophyllum shimeji provides insight into the initial evolution of ectomycorrhizal fungal genome.</title>
        <authorList>
            <person name="Kobayashi Y."/>
            <person name="Shibata T."/>
            <person name="Hirakawa H."/>
            <person name="Shigenobu S."/>
            <person name="Nishiyama T."/>
            <person name="Yamada A."/>
            <person name="Hasebe M."/>
            <person name="Kawaguchi M."/>
        </authorList>
    </citation>
    <scope>NUCLEOTIDE SEQUENCE</scope>
    <source>
        <strain evidence="2">AT787</strain>
    </source>
</reference>
<proteinExistence type="predicted"/>
<feature type="compositionally biased region" description="Low complexity" evidence="1">
    <location>
        <begin position="363"/>
        <end position="375"/>
    </location>
</feature>
<name>A0A9P3PRW9_LYOSH</name>
<accession>A0A9P3PRW9</accession>
<feature type="compositionally biased region" description="Polar residues" evidence="1">
    <location>
        <begin position="588"/>
        <end position="606"/>
    </location>
</feature>
<evidence type="ECO:0000256" key="1">
    <source>
        <dbReference type="SAM" id="MobiDB-lite"/>
    </source>
</evidence>
<comment type="caution">
    <text evidence="2">The sequence shown here is derived from an EMBL/GenBank/DDBJ whole genome shotgun (WGS) entry which is preliminary data.</text>
</comment>
<sequence>MASKPAPPPLAERQDIHKSCKSLETLLNVLNDYCEAAGTLVLLQKKLAKALRDTASMKTTGEIAANAMNASATIFEVSSDIDSKFAKIADKEYDAISAEVKKWFKKLAKEEKTHDERMANANTRIKQAGQVYEKKAKKNARDTTEEHTRYINLISALGPEISQEKYNHAFSVTQRHCATTYSTAACLSRIADAEWLKTCEGVRRFAPTIGQLGEWRALCEGAWTGPVPTDLPDMDESQQPHPDREITTEKQSDDGHLQAPASLPSYEARDHRGLPEQARFPAGLSSGAEAEPFREPTTTRHSPTLSRADHQNVLPSPQRLTSTAPSAYEAPRPFADKNNTDSVRSLSAFPLPPTHFPIPPPRQQQSSQSQSSQSSYANMPQLSESPLPEIVEHGDGPPPANASPKDVSSSTTLPPSPEQRFQEKPNIPDISSAHPPDIVEGGNKLRQPIPVRSQTMPPAVATYSRDAESAATTDGASRQAQDEDSFDTDREFGVNVGYIPKSQTAELSKSYPVERTDTAGNSGSIVAAMRNRYSNNSGSTSPTPKDVPRLPLSVTDLASRYQPPDGPSSPRLRTPSVTARQLPLTPADTGTQMRQANFSQDRSISCGNLPARSSPPSSPRQEEAGRRREQRLRDLAQLEKEIQLLERERDIERRAQEMERERARLAGEGRQTDGYGNPSDTPRAGDVTPQAYDQLRPRERKPSFRTQRPQSQLEPARAPAPSSPQNPVRPHSQYSYSTSHLVPPSPSSTSGQPSHSHDGGSSQSQSHHSQYSQSPTSSHQSPQTQTAAHAPYCGCESCSVAKYRESRSPPEPRPPAEPIALRPEKSKPGWIRRLSMDVGNAFSLDSKKGIGHIAGGGAGSRSGVFSMDGKKNVSSTVFRVQEDGRSYEASGVSNRSMTNLGMGRR</sequence>
<dbReference type="AlphaFoldDB" id="A0A9P3PRW9"/>
<feature type="compositionally biased region" description="Basic and acidic residues" evidence="1">
    <location>
        <begin position="656"/>
        <end position="671"/>
    </location>
</feature>
<feature type="region of interest" description="Disordered" evidence="1">
    <location>
        <begin position="656"/>
        <end position="790"/>
    </location>
</feature>
<feature type="region of interest" description="Disordered" evidence="1">
    <location>
        <begin position="883"/>
        <end position="905"/>
    </location>
</feature>
<feature type="compositionally biased region" description="Basic and acidic residues" evidence="1">
    <location>
        <begin position="241"/>
        <end position="256"/>
    </location>
</feature>
<feature type="compositionally biased region" description="Pro residues" evidence="1">
    <location>
        <begin position="350"/>
        <end position="362"/>
    </location>
</feature>
<gene>
    <name evidence="2" type="ORF">LshimejAT787_0802800</name>
</gene>
<dbReference type="EMBL" id="BRPK01000008">
    <property type="protein sequence ID" value="GLB40409.1"/>
    <property type="molecule type" value="Genomic_DNA"/>
</dbReference>
<feature type="compositionally biased region" description="Polar residues" evidence="1">
    <location>
        <begin position="532"/>
        <end position="543"/>
    </location>
</feature>
<feature type="region of interest" description="Disordered" evidence="1">
    <location>
        <begin position="504"/>
        <end position="632"/>
    </location>
</feature>
<feature type="region of interest" description="Disordered" evidence="1">
    <location>
        <begin position="802"/>
        <end position="828"/>
    </location>
</feature>
<feature type="compositionally biased region" description="Low complexity" evidence="1">
    <location>
        <begin position="747"/>
        <end position="786"/>
    </location>
</feature>
<evidence type="ECO:0000313" key="3">
    <source>
        <dbReference type="Proteomes" id="UP001063166"/>
    </source>
</evidence>